<gene>
    <name evidence="1" type="ORF">BaRGS_00025992</name>
</gene>
<dbReference type="Proteomes" id="UP001519460">
    <property type="component" value="Unassembled WGS sequence"/>
</dbReference>
<organism evidence="1 2">
    <name type="scientific">Batillaria attramentaria</name>
    <dbReference type="NCBI Taxonomy" id="370345"/>
    <lineage>
        <taxon>Eukaryota</taxon>
        <taxon>Metazoa</taxon>
        <taxon>Spiralia</taxon>
        <taxon>Lophotrochozoa</taxon>
        <taxon>Mollusca</taxon>
        <taxon>Gastropoda</taxon>
        <taxon>Caenogastropoda</taxon>
        <taxon>Sorbeoconcha</taxon>
        <taxon>Cerithioidea</taxon>
        <taxon>Batillariidae</taxon>
        <taxon>Batillaria</taxon>
    </lineage>
</organism>
<evidence type="ECO:0000313" key="1">
    <source>
        <dbReference type="EMBL" id="KAK7482826.1"/>
    </source>
</evidence>
<comment type="caution">
    <text evidence="1">The sequence shown here is derived from an EMBL/GenBank/DDBJ whole genome shotgun (WGS) entry which is preliminary data.</text>
</comment>
<name>A0ABD0K658_9CAEN</name>
<dbReference type="EMBL" id="JACVVK020000238">
    <property type="protein sequence ID" value="KAK7482826.1"/>
    <property type="molecule type" value="Genomic_DNA"/>
</dbReference>
<sequence length="113" mass="13252">MLCQRNFAQTSTRGQSDFYTQRTISSILHSLGDFLRRRVKHVYEKHVKTRETLGSQSGPMISRSETSPADFRLVSKHITKSPSLNFRSFFGQTSDFLPRRRRHMPQKPLRRGR</sequence>
<keyword evidence="2" id="KW-1185">Reference proteome</keyword>
<accession>A0ABD0K658</accession>
<protein>
    <submittedName>
        <fullName evidence="1">Uncharacterized protein</fullName>
    </submittedName>
</protein>
<dbReference type="AlphaFoldDB" id="A0ABD0K658"/>
<proteinExistence type="predicted"/>
<evidence type="ECO:0000313" key="2">
    <source>
        <dbReference type="Proteomes" id="UP001519460"/>
    </source>
</evidence>
<reference evidence="1 2" key="1">
    <citation type="journal article" date="2023" name="Sci. Data">
        <title>Genome assembly of the Korean intertidal mud-creeper Batillaria attramentaria.</title>
        <authorList>
            <person name="Patra A.K."/>
            <person name="Ho P.T."/>
            <person name="Jun S."/>
            <person name="Lee S.J."/>
            <person name="Kim Y."/>
            <person name="Won Y.J."/>
        </authorList>
    </citation>
    <scope>NUCLEOTIDE SEQUENCE [LARGE SCALE GENOMIC DNA]</scope>
    <source>
        <strain evidence="1">Wonlab-2016</strain>
    </source>
</reference>